<feature type="region of interest" description="Disordered" evidence="1">
    <location>
        <begin position="77"/>
        <end position="108"/>
    </location>
</feature>
<dbReference type="EMBL" id="JAPFFJ010000002">
    <property type="protein sequence ID" value="KAJ6433709.1"/>
    <property type="molecule type" value="Genomic_DNA"/>
</dbReference>
<feature type="region of interest" description="Disordered" evidence="1">
    <location>
        <begin position="268"/>
        <end position="300"/>
    </location>
</feature>
<reference evidence="2 3" key="1">
    <citation type="journal article" date="2023" name="Int. J. Mol. Sci.">
        <title>De Novo Assembly and Annotation of 11 Diverse Shrub Willow (Salix) Genomes Reveals Novel Gene Organization in Sex-Linked Regions.</title>
        <authorList>
            <person name="Hyden B."/>
            <person name="Feng K."/>
            <person name="Yates T.B."/>
            <person name="Jawdy S."/>
            <person name="Cereghino C."/>
            <person name="Smart L.B."/>
            <person name="Muchero W."/>
        </authorList>
    </citation>
    <scope>NUCLEOTIDE SEQUENCE [LARGE SCALE GENOMIC DNA]</scope>
    <source>
        <tissue evidence="2">Shoot tip</tissue>
    </source>
</reference>
<accession>A0AAD6PKY0</accession>
<feature type="compositionally biased region" description="Polar residues" evidence="1">
    <location>
        <begin position="329"/>
        <end position="339"/>
    </location>
</feature>
<comment type="caution">
    <text evidence="2">The sequence shown here is derived from an EMBL/GenBank/DDBJ whole genome shotgun (WGS) entry which is preliminary data.</text>
</comment>
<feature type="compositionally biased region" description="Low complexity" evidence="1">
    <location>
        <begin position="226"/>
        <end position="256"/>
    </location>
</feature>
<gene>
    <name evidence="2" type="ORF">OIU84_017414</name>
</gene>
<organism evidence="2 3">
    <name type="scientific">Salix udensis</name>
    <dbReference type="NCBI Taxonomy" id="889485"/>
    <lineage>
        <taxon>Eukaryota</taxon>
        <taxon>Viridiplantae</taxon>
        <taxon>Streptophyta</taxon>
        <taxon>Embryophyta</taxon>
        <taxon>Tracheophyta</taxon>
        <taxon>Spermatophyta</taxon>
        <taxon>Magnoliopsida</taxon>
        <taxon>eudicotyledons</taxon>
        <taxon>Gunneridae</taxon>
        <taxon>Pentapetalae</taxon>
        <taxon>rosids</taxon>
        <taxon>fabids</taxon>
        <taxon>Malpighiales</taxon>
        <taxon>Salicaceae</taxon>
        <taxon>Saliceae</taxon>
        <taxon>Salix</taxon>
    </lineage>
</organism>
<dbReference type="Proteomes" id="UP001162972">
    <property type="component" value="Chromosome 13"/>
</dbReference>
<evidence type="ECO:0000256" key="1">
    <source>
        <dbReference type="SAM" id="MobiDB-lite"/>
    </source>
</evidence>
<sequence>MVDSILKVMVVILHNRWLPEVTTVLAGSKDLLLTCKAFINTVAAMITIVAKEVMYLNIQLLPHCLLPFPGHVSRHSPAPAMGGGPPSQVNYNYGQSHGPNYGHQAPYSQAAPNQSYGYGYDEQKYAYGQGSAQPAYPQASNQPGYGAQPQYGKQPSYGMPSQGPPPQSYAPPRPGQPGDVSYQGPMQPSQSYGQPPQQQYPYASSGPMQQAYPPNGSGSASDGYNQAPPASGQGYPQQGGQPAPTYGQPGGQAAAGYGYGYQVAQDPAYGSAPAFSAPTSQQAYAQPAPTQPAYDQSVPQSAAYGAAPATAAPVGYAKTVSPQPGFPQYDSTQMYAAPR</sequence>
<feature type="region of interest" description="Disordered" evidence="1">
    <location>
        <begin position="316"/>
        <end position="339"/>
    </location>
</feature>
<feature type="compositionally biased region" description="Low complexity" evidence="1">
    <location>
        <begin position="183"/>
        <end position="207"/>
    </location>
</feature>
<feature type="compositionally biased region" description="Polar residues" evidence="1">
    <location>
        <begin position="87"/>
        <end position="98"/>
    </location>
</feature>
<feature type="region of interest" description="Disordered" evidence="1">
    <location>
        <begin position="130"/>
        <end position="256"/>
    </location>
</feature>
<dbReference type="AlphaFoldDB" id="A0AAD6PKY0"/>
<evidence type="ECO:0000313" key="2">
    <source>
        <dbReference type="EMBL" id="KAJ6433709.1"/>
    </source>
</evidence>
<feature type="compositionally biased region" description="Pro residues" evidence="1">
    <location>
        <begin position="162"/>
        <end position="175"/>
    </location>
</feature>
<name>A0AAD6PKY0_9ROSI</name>
<keyword evidence="3" id="KW-1185">Reference proteome</keyword>
<proteinExistence type="predicted"/>
<feature type="compositionally biased region" description="Low complexity" evidence="1">
    <location>
        <begin position="276"/>
        <end position="294"/>
    </location>
</feature>
<evidence type="ECO:0000313" key="3">
    <source>
        <dbReference type="Proteomes" id="UP001162972"/>
    </source>
</evidence>
<protein>
    <submittedName>
        <fullName evidence="2">Uncharacterized protein</fullName>
    </submittedName>
</protein>